<comment type="caution">
    <text evidence="3">The sequence shown here is derived from an EMBL/GenBank/DDBJ whole genome shotgun (WGS) entry which is preliminary data.</text>
</comment>
<keyword evidence="1" id="KW-0175">Coiled coil</keyword>
<dbReference type="Gene3D" id="1.20.5.340">
    <property type="match status" value="1"/>
</dbReference>
<sequence>SEQVDHQKKVGDEITTKIKHLNNVSGTLKREIAELKKQNAKLKQEVILIRKQNAKLMKSIHAVIEEYADILKELHLLGPESSADDYRQNVDLSLLSVTAGQDPSQEQSDPTLLELPSRKTCREPVPITQRYNPPRTKSKKKK</sequence>
<evidence type="ECO:0000256" key="1">
    <source>
        <dbReference type="SAM" id="Coils"/>
    </source>
</evidence>
<dbReference type="Proteomes" id="UP001519460">
    <property type="component" value="Unassembled WGS sequence"/>
</dbReference>
<accession>A0ABD0JHI1</accession>
<feature type="region of interest" description="Disordered" evidence="2">
    <location>
        <begin position="99"/>
        <end position="142"/>
    </location>
</feature>
<evidence type="ECO:0000313" key="3">
    <source>
        <dbReference type="EMBL" id="KAK7474165.1"/>
    </source>
</evidence>
<protein>
    <submittedName>
        <fullName evidence="3">Uncharacterized protein</fullName>
    </submittedName>
</protein>
<evidence type="ECO:0000313" key="4">
    <source>
        <dbReference type="Proteomes" id="UP001519460"/>
    </source>
</evidence>
<feature type="compositionally biased region" description="Polar residues" evidence="2">
    <location>
        <begin position="99"/>
        <end position="110"/>
    </location>
</feature>
<dbReference type="EMBL" id="JACVVK020000445">
    <property type="protein sequence ID" value="KAK7474165.1"/>
    <property type="molecule type" value="Genomic_DNA"/>
</dbReference>
<feature type="non-terminal residue" evidence="3">
    <location>
        <position position="1"/>
    </location>
</feature>
<feature type="coiled-coil region" evidence="1">
    <location>
        <begin position="18"/>
        <end position="52"/>
    </location>
</feature>
<evidence type="ECO:0000256" key="2">
    <source>
        <dbReference type="SAM" id="MobiDB-lite"/>
    </source>
</evidence>
<proteinExistence type="predicted"/>
<reference evidence="3 4" key="1">
    <citation type="journal article" date="2023" name="Sci. Data">
        <title>Genome assembly of the Korean intertidal mud-creeper Batillaria attramentaria.</title>
        <authorList>
            <person name="Patra A.K."/>
            <person name="Ho P.T."/>
            <person name="Jun S."/>
            <person name="Lee S.J."/>
            <person name="Kim Y."/>
            <person name="Won Y.J."/>
        </authorList>
    </citation>
    <scope>NUCLEOTIDE SEQUENCE [LARGE SCALE GENOMIC DNA]</scope>
    <source>
        <strain evidence="3">Wonlab-2016</strain>
    </source>
</reference>
<organism evidence="3 4">
    <name type="scientific">Batillaria attramentaria</name>
    <dbReference type="NCBI Taxonomy" id="370345"/>
    <lineage>
        <taxon>Eukaryota</taxon>
        <taxon>Metazoa</taxon>
        <taxon>Spiralia</taxon>
        <taxon>Lophotrochozoa</taxon>
        <taxon>Mollusca</taxon>
        <taxon>Gastropoda</taxon>
        <taxon>Caenogastropoda</taxon>
        <taxon>Sorbeoconcha</taxon>
        <taxon>Cerithioidea</taxon>
        <taxon>Batillariidae</taxon>
        <taxon>Batillaria</taxon>
    </lineage>
</organism>
<name>A0ABD0JHI1_9CAEN</name>
<keyword evidence="4" id="KW-1185">Reference proteome</keyword>
<dbReference type="AlphaFoldDB" id="A0ABD0JHI1"/>
<gene>
    <name evidence="3" type="ORF">BaRGS_00034573</name>
</gene>